<gene>
    <name evidence="1" type="primary">CPSF30</name>
    <name evidence="1" type="ORF">KSP39_PZI002242</name>
</gene>
<dbReference type="Proteomes" id="UP001418222">
    <property type="component" value="Unassembled WGS sequence"/>
</dbReference>
<organism evidence="1 2">
    <name type="scientific">Platanthera zijinensis</name>
    <dbReference type="NCBI Taxonomy" id="2320716"/>
    <lineage>
        <taxon>Eukaryota</taxon>
        <taxon>Viridiplantae</taxon>
        <taxon>Streptophyta</taxon>
        <taxon>Embryophyta</taxon>
        <taxon>Tracheophyta</taxon>
        <taxon>Spermatophyta</taxon>
        <taxon>Magnoliopsida</taxon>
        <taxon>Liliopsida</taxon>
        <taxon>Asparagales</taxon>
        <taxon>Orchidaceae</taxon>
        <taxon>Orchidoideae</taxon>
        <taxon>Orchideae</taxon>
        <taxon>Orchidinae</taxon>
        <taxon>Platanthera</taxon>
    </lineage>
</organism>
<dbReference type="EMBL" id="JBBWWQ010000002">
    <property type="protein sequence ID" value="KAK8954206.1"/>
    <property type="molecule type" value="Genomic_DNA"/>
</dbReference>
<proteinExistence type="predicted"/>
<dbReference type="AlphaFoldDB" id="A0AAP0GDZ3"/>
<evidence type="ECO:0000313" key="1">
    <source>
        <dbReference type="EMBL" id="KAK8954206.1"/>
    </source>
</evidence>
<protein>
    <submittedName>
        <fullName evidence="1">Cleavage and polyadenylation specificity factor CPSF30</fullName>
    </submittedName>
</protein>
<reference evidence="1 2" key="1">
    <citation type="journal article" date="2022" name="Nat. Plants">
        <title>Genomes of leafy and leafless Platanthera orchids illuminate the evolution of mycoheterotrophy.</title>
        <authorList>
            <person name="Li M.H."/>
            <person name="Liu K.W."/>
            <person name="Li Z."/>
            <person name="Lu H.C."/>
            <person name="Ye Q.L."/>
            <person name="Zhang D."/>
            <person name="Wang J.Y."/>
            <person name="Li Y.F."/>
            <person name="Zhong Z.M."/>
            <person name="Liu X."/>
            <person name="Yu X."/>
            <person name="Liu D.K."/>
            <person name="Tu X.D."/>
            <person name="Liu B."/>
            <person name="Hao Y."/>
            <person name="Liao X.Y."/>
            <person name="Jiang Y.T."/>
            <person name="Sun W.H."/>
            <person name="Chen J."/>
            <person name="Chen Y.Q."/>
            <person name="Ai Y."/>
            <person name="Zhai J.W."/>
            <person name="Wu S.S."/>
            <person name="Zhou Z."/>
            <person name="Hsiao Y.Y."/>
            <person name="Wu W.L."/>
            <person name="Chen Y.Y."/>
            <person name="Lin Y.F."/>
            <person name="Hsu J.L."/>
            <person name="Li C.Y."/>
            <person name="Wang Z.W."/>
            <person name="Zhao X."/>
            <person name="Zhong W.Y."/>
            <person name="Ma X.K."/>
            <person name="Ma L."/>
            <person name="Huang J."/>
            <person name="Chen G.Z."/>
            <person name="Huang M.Z."/>
            <person name="Huang L."/>
            <person name="Peng D.H."/>
            <person name="Luo Y.B."/>
            <person name="Zou S.Q."/>
            <person name="Chen S.P."/>
            <person name="Lan S."/>
            <person name="Tsai W.C."/>
            <person name="Van de Peer Y."/>
            <person name="Liu Z.J."/>
        </authorList>
    </citation>
    <scope>NUCLEOTIDE SEQUENCE [LARGE SCALE GENOMIC DNA]</scope>
    <source>
        <strain evidence="1">Lor287</strain>
    </source>
</reference>
<name>A0AAP0GDZ3_9ASPA</name>
<sequence length="179" mass="20992">MPVPASCGFLHQYDKENISVCQFFWRYGKCREKDCLYKHTFEEIIDGDMYCFYPLLSSCSAKNTGLFKSYNTNSFHHWLYSLSPGDIQLVLHRGFLGYFPGMQLHLTLNYSGWQHRDHSWGQGDLQPILSQDFSAFSPQVFVPPIFDFRKNKIIFDFVAFDARINAHFKVSFWLVTGTW</sequence>
<evidence type="ECO:0000313" key="2">
    <source>
        <dbReference type="Proteomes" id="UP001418222"/>
    </source>
</evidence>
<keyword evidence="2" id="KW-1185">Reference proteome</keyword>
<comment type="caution">
    <text evidence="1">The sequence shown here is derived from an EMBL/GenBank/DDBJ whole genome shotgun (WGS) entry which is preliminary data.</text>
</comment>
<accession>A0AAP0GDZ3</accession>
<dbReference type="Gene3D" id="4.10.1000.10">
    <property type="entry name" value="Zinc finger, CCCH-type"/>
    <property type="match status" value="1"/>
</dbReference>